<reference evidence="7 8" key="1">
    <citation type="journal article" date="2021" name="Mar. Drugs">
        <title>Genome Reduction and Secondary Metabolism of the Marine Sponge-Associated Cyanobacterium Leptothoe.</title>
        <authorList>
            <person name="Konstantinou D."/>
            <person name="Popin R.V."/>
            <person name="Fewer D.P."/>
            <person name="Sivonen K."/>
            <person name="Gkelis S."/>
        </authorList>
    </citation>
    <scope>NUCLEOTIDE SEQUENCE [LARGE SCALE GENOMIC DNA]</scope>
    <source>
        <strain evidence="7 8">TAU-MAC 1615</strain>
    </source>
</reference>
<dbReference type="Gene3D" id="3.40.640.10">
    <property type="entry name" value="Type I PLP-dependent aspartate aminotransferase-like (Major domain)"/>
    <property type="match status" value="1"/>
</dbReference>
<evidence type="ECO:0000256" key="5">
    <source>
        <dbReference type="ARBA" id="ARBA00023239"/>
    </source>
</evidence>
<gene>
    <name evidence="7" type="ORF">IXB28_15990</name>
</gene>
<proteinExistence type="inferred from homology"/>
<keyword evidence="5 6" id="KW-0456">Lyase</keyword>
<dbReference type="SUPFAM" id="SSF53383">
    <property type="entry name" value="PLP-dependent transferases"/>
    <property type="match status" value="1"/>
</dbReference>
<organism evidence="7 8">
    <name type="scientific">Leptothoe kymatousa TAU-MAC 1615</name>
    <dbReference type="NCBI Taxonomy" id="2364775"/>
    <lineage>
        <taxon>Bacteria</taxon>
        <taxon>Bacillati</taxon>
        <taxon>Cyanobacteriota</taxon>
        <taxon>Cyanophyceae</taxon>
        <taxon>Nodosilineales</taxon>
        <taxon>Cymatolegaceae</taxon>
        <taxon>Leptothoe</taxon>
        <taxon>Leptothoe kymatousa</taxon>
    </lineage>
</organism>
<comment type="cofactor">
    <cofactor evidence="1 6">
        <name>pyridoxal 5'-phosphate</name>
        <dbReference type="ChEBI" id="CHEBI:597326"/>
    </cofactor>
</comment>
<protein>
    <submittedName>
        <fullName evidence="7">Aminotransferase class I/II-fold pyridoxal phosphate-dependent enzyme</fullName>
    </submittedName>
</protein>
<evidence type="ECO:0000313" key="7">
    <source>
        <dbReference type="EMBL" id="MBT9313711.1"/>
    </source>
</evidence>
<name>A0ABS5Y803_9CYAN</name>
<dbReference type="InterPro" id="IPR015424">
    <property type="entry name" value="PyrdxlP-dep_Trfase"/>
</dbReference>
<sequence>MDFSALPTTAFIRPDGENQAAIAALLHQVVDLLVETMTQAANRSPLPQPAEREPWAEIPEIPQDVDRLLGDVRSQLLHSMNAAHPGYIGHMDSIPTTVSVIGDMVVAALNNNMLSVEMSPMFSRLEHQVLRHIAQLFGLGASANGVLVSGGSLANLQALIVARNVVFNALKTGVPVDKHPVFFVSEVAHTSFQKAAMVMGLGTQAAIPVATNPNSQIDVADLQRKIDQAHAQGQHPFAIVATAGTTVTGSIDPISAMAAVAQQHQLWFHVDAAYGGALMFSDVQRHQLAGIELADSVTFNPQKWLYVAKTCATVMFRKFDQLHQYFRVLAPYMHDHDDCPNLGEFTVQGTRHPDILKLWLSMQHLGRQGYGAIIDHNYALAKTFTDAVKARPFLALASQPQMNLICFRAEPAGMGPHQRDTWNAQLQQWLLTQGNTFLSLPTYRGEKWLKAVLLNPFTTSDHVERLFRHIDQYFAAHQSVASMAKT</sequence>
<comment type="caution">
    <text evidence="7">The sequence shown here is derived from an EMBL/GenBank/DDBJ whole genome shotgun (WGS) entry which is preliminary data.</text>
</comment>
<keyword evidence="8" id="KW-1185">Reference proteome</keyword>
<dbReference type="InterPro" id="IPR015421">
    <property type="entry name" value="PyrdxlP-dep_Trfase_major"/>
</dbReference>
<dbReference type="GO" id="GO:0008483">
    <property type="term" value="F:transaminase activity"/>
    <property type="evidence" value="ECO:0007669"/>
    <property type="project" value="UniProtKB-KW"/>
</dbReference>
<evidence type="ECO:0000256" key="4">
    <source>
        <dbReference type="ARBA" id="ARBA00022898"/>
    </source>
</evidence>
<keyword evidence="7" id="KW-0032">Aminotransferase</keyword>
<accession>A0ABS5Y803</accession>
<dbReference type="Gene3D" id="3.90.1150.170">
    <property type="match status" value="1"/>
</dbReference>
<dbReference type="RefSeq" id="WP_215619599.1">
    <property type="nucleotide sequence ID" value="NZ_JADOER010000016.1"/>
</dbReference>
<evidence type="ECO:0000256" key="3">
    <source>
        <dbReference type="ARBA" id="ARBA00022793"/>
    </source>
</evidence>
<dbReference type="Pfam" id="PF00282">
    <property type="entry name" value="Pyridoxal_deC"/>
    <property type="match status" value="1"/>
</dbReference>
<evidence type="ECO:0000313" key="8">
    <source>
        <dbReference type="Proteomes" id="UP001196661"/>
    </source>
</evidence>
<dbReference type="EMBL" id="JADOER010000016">
    <property type="protein sequence ID" value="MBT9313711.1"/>
    <property type="molecule type" value="Genomic_DNA"/>
</dbReference>
<keyword evidence="4 6" id="KW-0663">Pyridoxal phosphate</keyword>
<keyword evidence="7" id="KW-0808">Transferase</keyword>
<evidence type="ECO:0000256" key="2">
    <source>
        <dbReference type="ARBA" id="ARBA00009533"/>
    </source>
</evidence>
<dbReference type="InterPro" id="IPR002129">
    <property type="entry name" value="PyrdxlP-dep_de-COase"/>
</dbReference>
<dbReference type="PANTHER" id="PTHR45677">
    <property type="entry name" value="GLUTAMATE DECARBOXYLASE-RELATED"/>
    <property type="match status" value="1"/>
</dbReference>
<comment type="similarity">
    <text evidence="2 6">Belongs to the group II decarboxylase family.</text>
</comment>
<evidence type="ECO:0000256" key="6">
    <source>
        <dbReference type="RuleBase" id="RU000382"/>
    </source>
</evidence>
<dbReference type="Proteomes" id="UP001196661">
    <property type="component" value="Unassembled WGS sequence"/>
</dbReference>
<keyword evidence="3" id="KW-0210">Decarboxylase</keyword>
<evidence type="ECO:0000256" key="1">
    <source>
        <dbReference type="ARBA" id="ARBA00001933"/>
    </source>
</evidence>
<dbReference type="PANTHER" id="PTHR45677:SF8">
    <property type="entry name" value="CYSTEINE SULFINIC ACID DECARBOXYLASE"/>
    <property type="match status" value="1"/>
</dbReference>